<dbReference type="PANTHER" id="PTHR42958:SF2">
    <property type="entry name" value="UPTAKE HYDROGENASE LARGE SUBUNIT"/>
    <property type="match status" value="1"/>
</dbReference>
<feature type="binding site" evidence="8">
    <location>
        <position position="63"/>
    </location>
    <ligand>
        <name>Fe cation</name>
        <dbReference type="ChEBI" id="CHEBI:24875"/>
    </ligand>
</feature>
<keyword evidence="7 9" id="KW-0560">Oxidoreductase</keyword>
<evidence type="ECO:0000256" key="4">
    <source>
        <dbReference type="ARBA" id="ARBA00011771"/>
    </source>
</evidence>
<evidence type="ECO:0000256" key="3">
    <source>
        <dbReference type="ARBA" id="ARBA00009292"/>
    </source>
</evidence>
<gene>
    <name evidence="10" type="ORF">Ga0074812_109103</name>
</gene>
<sequence length="573" mass="62566">MSRLVIDPVTRVEGHLRVEVQVDGGQVTEAYASSTMWRGIETILTGRDPRDAWLFAQRICGVCTTVHALASVRAVEDAVGAVPPRNARLLRDIIAASLSVHDHVVHFYHLQALDWVDPTSALKADPAAAAALAQSISDYPRSTAGLFAAVQTRLKVFLESGKIGPFTNGYWGHPAYRLSPELNLIAFSHYLDALDFQRDYVRVHALLGGKNPHPQTYVVGGMASPIDLNSQDAINDNTLQEITQILQRGVDFVEQVFLPDLEAIAAAYPEWTTYGRGLGSYMVFGDYSPSPPRIARPPRDGLFPGGVIRNGNLAAVEPFDPSGIAESVAHSWFRYEKSDAAGLPPWLGETEPHYTGPEPPFEELDVAGKYTWLKAPRYQGIAVEVGPLARLLVGYGTGDARLRPIVQGALDRLHLPPEALMSTLGRVLARGLETQLMARHALDLVAELRDNVAGGDLTIADTGRWRPTSWPDGTLRGVGFHEAPRGALSHWVVIENDRIRNYQAVVPTTWNASPRDAAGNPGAYEAALVGTPVADPHRPLEVLRTLHSFDPCMACAAHLYDIDGRDIIEVRVQ</sequence>
<dbReference type="GO" id="GO:0030313">
    <property type="term" value="C:cell envelope"/>
    <property type="evidence" value="ECO:0007669"/>
    <property type="project" value="UniProtKB-SubCell"/>
</dbReference>
<dbReference type="Gene3D" id="1.10.645.10">
    <property type="entry name" value="Cytochrome-c3 Hydrogenase, chain B"/>
    <property type="match status" value="1"/>
</dbReference>
<evidence type="ECO:0000313" key="10">
    <source>
        <dbReference type="EMBL" id="CUU56883.1"/>
    </source>
</evidence>
<evidence type="ECO:0000256" key="1">
    <source>
        <dbReference type="ARBA" id="ARBA00001967"/>
    </source>
</evidence>
<organism evidence="10 11">
    <name type="scientific">Parafrankia irregularis</name>
    <dbReference type="NCBI Taxonomy" id="795642"/>
    <lineage>
        <taxon>Bacteria</taxon>
        <taxon>Bacillati</taxon>
        <taxon>Actinomycetota</taxon>
        <taxon>Actinomycetes</taxon>
        <taxon>Frankiales</taxon>
        <taxon>Frankiaceae</taxon>
        <taxon>Parafrankia</taxon>
    </lineage>
</organism>
<evidence type="ECO:0000256" key="2">
    <source>
        <dbReference type="ARBA" id="ARBA00004196"/>
    </source>
</evidence>
<comment type="cofactor">
    <cofactor evidence="8">
        <name>Fe cation</name>
        <dbReference type="ChEBI" id="CHEBI:24875"/>
    </cofactor>
</comment>
<evidence type="ECO:0000313" key="11">
    <source>
        <dbReference type="Proteomes" id="UP000198802"/>
    </source>
</evidence>
<dbReference type="InterPro" id="IPR018194">
    <property type="entry name" value="Ni-dep_hyd_lsu_Ni_BS"/>
</dbReference>
<feature type="binding site" evidence="8">
    <location>
        <position position="41"/>
    </location>
    <ligand>
        <name>Mg(2+)</name>
        <dbReference type="ChEBI" id="CHEBI:18420"/>
    </ligand>
</feature>
<keyword evidence="11" id="KW-1185">Reference proteome</keyword>
<keyword evidence="8" id="KW-0460">Magnesium</keyword>
<feature type="binding site" evidence="8">
    <location>
        <position position="558"/>
    </location>
    <ligand>
        <name>Mg(2+)</name>
        <dbReference type="ChEBI" id="CHEBI:18420"/>
    </ligand>
</feature>
<dbReference type="GO" id="GO:0016151">
    <property type="term" value="F:nickel cation binding"/>
    <property type="evidence" value="ECO:0007669"/>
    <property type="project" value="InterPro"/>
</dbReference>
<reference evidence="11" key="1">
    <citation type="submission" date="2015-11" db="EMBL/GenBank/DDBJ databases">
        <authorList>
            <person name="Varghese N."/>
        </authorList>
    </citation>
    <scope>NUCLEOTIDE SEQUENCE [LARGE SCALE GENOMIC DNA]</scope>
    <source>
        <strain evidence="11">DSM 45899</strain>
    </source>
</reference>
<dbReference type="InterPro" id="IPR029014">
    <property type="entry name" value="NiFe-Hase_large"/>
</dbReference>
<feature type="binding site" evidence="8">
    <location>
        <position position="60"/>
    </location>
    <ligand>
        <name>Ni(2+)</name>
        <dbReference type="ChEBI" id="CHEBI:49786"/>
    </ligand>
</feature>
<dbReference type="FunFam" id="1.10.645.10:FF:000002">
    <property type="entry name" value="Hydrogenase 2 large subunit"/>
    <property type="match status" value="1"/>
</dbReference>
<dbReference type="InterPro" id="IPR050867">
    <property type="entry name" value="NiFe/NiFeSe_hydrgnase_LSU"/>
</dbReference>
<protein>
    <submittedName>
        <fullName evidence="10">Hydrogenase large subunit</fullName>
    </submittedName>
</protein>
<dbReference type="RefSeq" id="WP_091277732.1">
    <property type="nucleotide sequence ID" value="NZ_FAOZ01000009.1"/>
</dbReference>
<keyword evidence="6 8" id="KW-0479">Metal-binding</keyword>
<evidence type="ECO:0000256" key="6">
    <source>
        <dbReference type="ARBA" id="ARBA00022723"/>
    </source>
</evidence>
<dbReference type="PANTHER" id="PTHR42958">
    <property type="entry name" value="HYDROGENASE-2 LARGE CHAIN"/>
    <property type="match status" value="1"/>
</dbReference>
<comment type="subunit">
    <text evidence="4">Heterodimer of a large and a small subunit.</text>
</comment>
<dbReference type="GO" id="GO:0008901">
    <property type="term" value="F:ferredoxin hydrogenase activity"/>
    <property type="evidence" value="ECO:0007669"/>
    <property type="project" value="InterPro"/>
</dbReference>
<evidence type="ECO:0000256" key="8">
    <source>
        <dbReference type="PIRSR" id="PIRSR601501-1"/>
    </source>
</evidence>
<keyword evidence="5 8" id="KW-0533">Nickel</keyword>
<evidence type="ECO:0000256" key="5">
    <source>
        <dbReference type="ARBA" id="ARBA00022596"/>
    </source>
</evidence>
<feature type="binding site" evidence="8">
    <location>
        <position position="63"/>
    </location>
    <ligand>
        <name>Ni(2+)</name>
        <dbReference type="ChEBI" id="CHEBI:49786"/>
    </ligand>
</feature>
<comment type="cofactor">
    <cofactor evidence="1 8">
        <name>Ni(2+)</name>
        <dbReference type="ChEBI" id="CHEBI:49786"/>
    </cofactor>
</comment>
<feature type="binding site" evidence="8">
    <location>
        <position position="552"/>
    </location>
    <ligand>
        <name>Mg(2+)</name>
        <dbReference type="ChEBI" id="CHEBI:18420"/>
    </ligand>
</feature>
<feature type="binding site" evidence="8">
    <location>
        <position position="555"/>
    </location>
    <ligand>
        <name>Fe cation</name>
        <dbReference type="ChEBI" id="CHEBI:24875"/>
    </ligand>
</feature>
<dbReference type="SUPFAM" id="SSF56762">
    <property type="entry name" value="HydB/Nqo4-like"/>
    <property type="match status" value="1"/>
</dbReference>
<comment type="subcellular location">
    <subcellularLocation>
        <location evidence="2">Cell envelope</location>
    </subcellularLocation>
</comment>
<evidence type="ECO:0000256" key="7">
    <source>
        <dbReference type="ARBA" id="ARBA00023002"/>
    </source>
</evidence>
<dbReference type="AlphaFoldDB" id="A0A0S4QN66"/>
<comment type="similarity">
    <text evidence="3 9">Belongs to the [NiFe]/[NiFeSe] hydrogenase large subunit family.</text>
</comment>
<dbReference type="PROSITE" id="PS00508">
    <property type="entry name" value="NI_HGENASE_L_2"/>
    <property type="match status" value="1"/>
</dbReference>
<proteinExistence type="inferred from homology"/>
<dbReference type="EMBL" id="FAOZ01000009">
    <property type="protein sequence ID" value="CUU56883.1"/>
    <property type="molecule type" value="Genomic_DNA"/>
</dbReference>
<dbReference type="Pfam" id="PF00374">
    <property type="entry name" value="NiFeSe_Hases"/>
    <property type="match status" value="1"/>
</dbReference>
<accession>A0A0S4QN66</accession>
<name>A0A0S4QN66_9ACTN</name>
<keyword evidence="8" id="KW-0408">Iron</keyword>
<dbReference type="InterPro" id="IPR001501">
    <property type="entry name" value="Ni-dep_hyd_lsu"/>
</dbReference>
<dbReference type="Proteomes" id="UP000198802">
    <property type="component" value="Unassembled WGS sequence"/>
</dbReference>
<evidence type="ECO:0000256" key="9">
    <source>
        <dbReference type="RuleBase" id="RU003896"/>
    </source>
</evidence>
<dbReference type="PROSITE" id="PS00507">
    <property type="entry name" value="NI_HGENASE_L_1"/>
    <property type="match status" value="1"/>
</dbReference>